<dbReference type="Proteomes" id="UP001364472">
    <property type="component" value="Unassembled WGS sequence"/>
</dbReference>
<sequence>MNTHRKSFIFGMACALGMLWTTANANELVATIDQAKKGSANVSIDFASSGAATAFEFEVAVPKGAVVDTKNCVSEVPSSHVGACKYDQAKGKVVVMVYSNTNAKLPEGIVPVGRIAVSGKAVQSVRVENILVADAQAGRLDAKVSTFAEVK</sequence>
<dbReference type="EMBL" id="JBBDHC010000001">
    <property type="protein sequence ID" value="MEJ1248078.1"/>
    <property type="molecule type" value="Genomic_DNA"/>
</dbReference>
<gene>
    <name evidence="2" type="ORF">WB794_00060</name>
</gene>
<evidence type="ECO:0000256" key="1">
    <source>
        <dbReference type="SAM" id="SignalP"/>
    </source>
</evidence>
<feature type="chain" id="PRO_5043510946" evidence="1">
    <location>
        <begin position="26"/>
        <end position="151"/>
    </location>
</feature>
<evidence type="ECO:0000313" key="2">
    <source>
        <dbReference type="EMBL" id="MEJ1248078.1"/>
    </source>
</evidence>
<protein>
    <submittedName>
        <fullName evidence="2">Uncharacterized protein</fullName>
    </submittedName>
</protein>
<keyword evidence="1" id="KW-0732">Signal</keyword>
<reference evidence="2 3" key="1">
    <citation type="journal article" date="2016" name="Antonie Van Leeuwenhoek">
        <title>Denitratimonas tolerans gen. nov., sp. nov., a denitrifying bacterium isolated from a bioreactor for tannery wastewater treatment.</title>
        <authorList>
            <person name="Han S.I."/>
            <person name="Kim J.O."/>
            <person name="Lee Y.R."/>
            <person name="Ekpeghere K.I."/>
            <person name="Koh S.C."/>
            <person name="Whang K.S."/>
        </authorList>
    </citation>
    <scope>NUCLEOTIDE SEQUENCE [LARGE SCALE GENOMIC DNA]</scope>
    <source>
        <strain evidence="2 3">KACC 17565</strain>
    </source>
</reference>
<proteinExistence type="predicted"/>
<accession>A0AAW9QTP1</accession>
<evidence type="ECO:0000313" key="3">
    <source>
        <dbReference type="Proteomes" id="UP001364472"/>
    </source>
</evidence>
<organism evidence="2 3">
    <name type="scientific">Denitratimonas tolerans</name>
    <dbReference type="NCBI Taxonomy" id="1338420"/>
    <lineage>
        <taxon>Bacteria</taxon>
        <taxon>Pseudomonadati</taxon>
        <taxon>Pseudomonadota</taxon>
        <taxon>Gammaproteobacteria</taxon>
        <taxon>Lysobacterales</taxon>
        <taxon>Lysobacteraceae</taxon>
        <taxon>Denitratimonas</taxon>
    </lineage>
</organism>
<dbReference type="RefSeq" id="WP_337333803.1">
    <property type="nucleotide sequence ID" value="NZ_JBBDHC010000001.1"/>
</dbReference>
<dbReference type="AlphaFoldDB" id="A0AAW9QTP1"/>
<name>A0AAW9QTP1_9GAMM</name>
<feature type="signal peptide" evidence="1">
    <location>
        <begin position="1"/>
        <end position="25"/>
    </location>
</feature>
<comment type="caution">
    <text evidence="2">The sequence shown here is derived from an EMBL/GenBank/DDBJ whole genome shotgun (WGS) entry which is preliminary data.</text>
</comment>
<keyword evidence="3" id="KW-1185">Reference proteome</keyword>